<comment type="caution">
    <text evidence="7">The sequence shown here is derived from an EMBL/GenBank/DDBJ whole genome shotgun (WGS) entry which is preliminary data.</text>
</comment>
<feature type="region of interest" description="Disordered" evidence="5">
    <location>
        <begin position="1"/>
        <end position="44"/>
    </location>
</feature>
<dbReference type="EMBL" id="DXGD01000238">
    <property type="protein sequence ID" value="HIW99765.1"/>
    <property type="molecule type" value="Genomic_DNA"/>
</dbReference>
<proteinExistence type="predicted"/>
<dbReference type="InterPro" id="IPR015424">
    <property type="entry name" value="PyrdxlP-dep_Trfase"/>
</dbReference>
<reference evidence="7" key="1">
    <citation type="journal article" date="2021" name="PeerJ">
        <title>Extensive microbial diversity within the chicken gut microbiome revealed by metagenomics and culture.</title>
        <authorList>
            <person name="Gilroy R."/>
            <person name="Ravi A."/>
            <person name="Getino M."/>
            <person name="Pursley I."/>
            <person name="Horton D.L."/>
            <person name="Alikhan N.F."/>
            <person name="Baker D."/>
            <person name="Gharbi K."/>
            <person name="Hall N."/>
            <person name="Watson M."/>
            <person name="Adriaenssens E.M."/>
            <person name="Foster-Nyarko E."/>
            <person name="Jarju S."/>
            <person name="Secka A."/>
            <person name="Antonio M."/>
            <person name="Oren A."/>
            <person name="Chaudhuri R.R."/>
            <person name="La Ragione R."/>
            <person name="Hildebrand F."/>
            <person name="Pallen M.J."/>
        </authorList>
    </citation>
    <scope>NUCLEOTIDE SEQUENCE</scope>
    <source>
        <strain evidence="7">ChiHejej3B27-3195</strain>
    </source>
</reference>
<reference evidence="7" key="2">
    <citation type="submission" date="2021-04" db="EMBL/GenBank/DDBJ databases">
        <authorList>
            <person name="Gilroy R."/>
        </authorList>
    </citation>
    <scope>NUCLEOTIDE SEQUENCE</scope>
    <source>
        <strain evidence="7">ChiHejej3B27-3195</strain>
    </source>
</reference>
<organism evidence="7 8">
    <name type="scientific">Candidatus Nesterenkonia stercoripullorum</name>
    <dbReference type="NCBI Taxonomy" id="2838701"/>
    <lineage>
        <taxon>Bacteria</taxon>
        <taxon>Bacillati</taxon>
        <taxon>Actinomycetota</taxon>
        <taxon>Actinomycetes</taxon>
        <taxon>Micrococcales</taxon>
        <taxon>Micrococcaceae</taxon>
        <taxon>Nesterenkonia</taxon>
    </lineage>
</organism>
<dbReference type="GO" id="GO:0030170">
    <property type="term" value="F:pyridoxal phosphate binding"/>
    <property type="evidence" value="ECO:0007669"/>
    <property type="project" value="InterPro"/>
</dbReference>
<evidence type="ECO:0000256" key="2">
    <source>
        <dbReference type="ARBA" id="ARBA00022576"/>
    </source>
</evidence>
<evidence type="ECO:0000313" key="7">
    <source>
        <dbReference type="EMBL" id="HIW99765.1"/>
    </source>
</evidence>
<dbReference type="InterPro" id="IPR004839">
    <property type="entry name" value="Aminotransferase_I/II_large"/>
</dbReference>
<evidence type="ECO:0000256" key="4">
    <source>
        <dbReference type="ARBA" id="ARBA00022898"/>
    </source>
</evidence>
<dbReference type="PANTHER" id="PTHR43807">
    <property type="entry name" value="FI04487P"/>
    <property type="match status" value="1"/>
</dbReference>
<dbReference type="SUPFAM" id="SSF53383">
    <property type="entry name" value="PLP-dependent transferases"/>
    <property type="match status" value="1"/>
</dbReference>
<feature type="compositionally biased region" description="Basic and acidic residues" evidence="5">
    <location>
        <begin position="1"/>
        <end position="11"/>
    </location>
</feature>
<dbReference type="Proteomes" id="UP000824151">
    <property type="component" value="Unassembled WGS sequence"/>
</dbReference>
<gene>
    <name evidence="7" type="ORF">H9871_06445</name>
</gene>
<dbReference type="InterPro" id="IPR015422">
    <property type="entry name" value="PyrdxlP-dep_Trfase_small"/>
</dbReference>
<evidence type="ECO:0000313" key="8">
    <source>
        <dbReference type="Proteomes" id="UP000824151"/>
    </source>
</evidence>
<keyword evidence="2 7" id="KW-0032">Aminotransferase</keyword>
<feature type="compositionally biased region" description="Low complexity" evidence="5">
    <location>
        <begin position="17"/>
        <end position="33"/>
    </location>
</feature>
<dbReference type="PANTHER" id="PTHR43807:SF20">
    <property type="entry name" value="FI04487P"/>
    <property type="match status" value="1"/>
</dbReference>
<dbReference type="Pfam" id="PF00155">
    <property type="entry name" value="Aminotran_1_2"/>
    <property type="match status" value="1"/>
</dbReference>
<comment type="cofactor">
    <cofactor evidence="1">
        <name>pyridoxal 5'-phosphate</name>
        <dbReference type="ChEBI" id="CHEBI:597326"/>
    </cofactor>
</comment>
<name>A0A9D1USV3_9MICC</name>
<feature type="domain" description="Aminotransferase class I/classII large" evidence="6">
    <location>
        <begin position="89"/>
        <end position="451"/>
    </location>
</feature>
<dbReference type="AlphaFoldDB" id="A0A9D1USV3"/>
<dbReference type="GO" id="GO:0005737">
    <property type="term" value="C:cytoplasm"/>
    <property type="evidence" value="ECO:0007669"/>
    <property type="project" value="TreeGrafter"/>
</dbReference>
<dbReference type="GO" id="GO:0016212">
    <property type="term" value="F:kynurenine-oxoglutarate transaminase activity"/>
    <property type="evidence" value="ECO:0007669"/>
    <property type="project" value="TreeGrafter"/>
</dbReference>
<evidence type="ECO:0000256" key="3">
    <source>
        <dbReference type="ARBA" id="ARBA00022679"/>
    </source>
</evidence>
<dbReference type="CDD" id="cd00609">
    <property type="entry name" value="AAT_like"/>
    <property type="match status" value="1"/>
</dbReference>
<dbReference type="InterPro" id="IPR051326">
    <property type="entry name" value="Kynurenine-oxoglutarate_AT"/>
</dbReference>
<keyword evidence="3" id="KW-0808">Transferase</keyword>
<sequence>MPSPSRPDHHASQTAESPAVASAPSVTDSVSPGPRRRRPGLSGSRVALDHKPLWAKAAIGANTYDFSSGRVLPTIYERTTALALQNDAANLGQGFPDSQGPQWMLEQAAAAITDADVGPGNQYAPGLGLLSLREAVAADHQDRHGVALDPEDEVIVTTGATEGITAAILAFAWPGSEVLTFEPHYDSYGACSALAGASLKGIPLRGPDFRPDIEALEDAITAKTSLVLLNTPHNPTGTVFSPAELARIVEIAKKHGVTVMCDEVYEQLVLDGAAHAHRSILSVPGAKDVAVAVGSAGKSFSLTGWKVGWVAGGSELINHLRGIKQFLSYSSGPAYQWAVAEGIRDDRGYFAENAAQLSAGRDILREGLDAAGLRPNRADAGYFTVANISGVTDLSAEEFCTVLANEVKVAAIPVAALTIQHAAEPQDELQKLVRFAFCKNHATIEDALQRISSRLPAALDRHS</sequence>
<keyword evidence="4" id="KW-0663">Pyridoxal phosphate</keyword>
<dbReference type="Gene3D" id="3.40.640.10">
    <property type="entry name" value="Type I PLP-dependent aspartate aminotransferase-like (Major domain)"/>
    <property type="match status" value="1"/>
</dbReference>
<accession>A0A9D1USV3</accession>
<evidence type="ECO:0000259" key="6">
    <source>
        <dbReference type="Pfam" id="PF00155"/>
    </source>
</evidence>
<protein>
    <submittedName>
        <fullName evidence="7">Aminotransferase class I/II-fold pyridoxal phosphate-dependent enzyme</fullName>
    </submittedName>
</protein>
<dbReference type="InterPro" id="IPR015421">
    <property type="entry name" value="PyrdxlP-dep_Trfase_major"/>
</dbReference>
<dbReference type="Gene3D" id="3.90.1150.10">
    <property type="entry name" value="Aspartate Aminotransferase, domain 1"/>
    <property type="match status" value="1"/>
</dbReference>
<evidence type="ECO:0000256" key="1">
    <source>
        <dbReference type="ARBA" id="ARBA00001933"/>
    </source>
</evidence>
<evidence type="ECO:0000256" key="5">
    <source>
        <dbReference type="SAM" id="MobiDB-lite"/>
    </source>
</evidence>